<dbReference type="InterPro" id="IPR052105">
    <property type="entry name" value="MGAT5_Glycosyltransferase"/>
</dbReference>
<evidence type="ECO:0000259" key="14">
    <source>
        <dbReference type="Pfam" id="PF15024"/>
    </source>
</evidence>
<evidence type="ECO:0000256" key="9">
    <source>
        <dbReference type="ARBA" id="ARBA00022989"/>
    </source>
</evidence>
<evidence type="ECO:0000313" key="15">
    <source>
        <dbReference type="EMBL" id="CAH3161527.1"/>
    </source>
</evidence>
<sequence>MRFQRSLSKKRCFLLLAFFAAVTVLVQNAIVILVSFCNNNFCYLRLGNFESRHSRMIGKILNKSPGVIERLDSRLQVDSTVKTVGWLPEEDSEKPNKCEIPEDSRFPLCSFKVKSFPDSWNPKCHDGKHKVNLDDSCSVIQYLSEVEAWCPVLPWRQDMDPFKSSVNQSKAKIRTDVSGLLKQLTDDRYAWMRIRITETWPQWIEAVKELAIRQGISERKKKKIALYMGSLEFNFKIFMEAFNGGVLGELSQWSDVMSVLYILGHDLVITSDKKDLPNIITPPDSDGCASRKLNDSLDLIFTDIIGVEKLRDASGAHQSRYRCKIRVLDSFGSDAEFNFAFYKENIPGGRSVWGNLNLLLPQFMTMYPHSPDNSFVGFAVPDKKHLVETKVTRIGTKALVYGKMPFFWEGKRHYLDIIKKYFPEVHANIGTKNESELRKYEVPEYIINHGIVNITTLLSLFQSSKVFVGLGMPFEGPAALEALANGCFFINPKFIPAYDRLNHGFFTGKPMNRKITSQNPYAEVFIGKPFVQTVDINNQVEVEEAVRNILQSKATPHLPYEFTVLGMLERLNAYVEYQDFCRPNDWPPVKELKTAISKDGQSCEFACLDKGLVCEPTFFPLINTRDTFKRAGMPCNASTIEPRDSILAPSMNTADNTCMLQNEALLFSCRAAKAGVVRICPCRSYRKEQVALCESCLGS</sequence>
<protein>
    <recommendedName>
        <fullName evidence="4">alpha-1,6-mannosyl-glycoprotein 6-beta-N-acetylglucosaminyltransferase</fullName>
        <ecNumber evidence="4">2.4.1.155</ecNumber>
    </recommendedName>
</protein>
<dbReference type="GO" id="GO:0006487">
    <property type="term" value="P:protein N-linked glycosylation"/>
    <property type="evidence" value="ECO:0007669"/>
    <property type="project" value="TreeGrafter"/>
</dbReference>
<evidence type="ECO:0000256" key="1">
    <source>
        <dbReference type="ARBA" id="ARBA00004323"/>
    </source>
</evidence>
<accession>A0AAU9Y0J5</accession>
<dbReference type="EC" id="2.4.1.155" evidence="4"/>
<gene>
    <name evidence="15" type="ORF">PMEA_00033805</name>
</gene>
<dbReference type="AlphaFoldDB" id="A0AAU9Y0J5"/>
<comment type="caution">
    <text evidence="15">The sequence shown here is derived from an EMBL/GenBank/DDBJ whole genome shotgun (WGS) entry which is preliminary data.</text>
</comment>
<comment type="similarity">
    <text evidence="3">Belongs to the glycosyltransferase 18 family.</text>
</comment>
<keyword evidence="9" id="KW-1133">Transmembrane helix</keyword>
<evidence type="ECO:0000256" key="10">
    <source>
        <dbReference type="ARBA" id="ARBA00023034"/>
    </source>
</evidence>
<dbReference type="PANTHER" id="PTHR15075:SF2">
    <property type="entry name" value="ALPHA-1,6-MANNOSYLGLYCOPROTEIN 6-BETA-N-ACETYLGLUCOSAMINYLTRANSFERASE"/>
    <property type="match status" value="1"/>
</dbReference>
<dbReference type="InterPro" id="IPR026116">
    <property type="entry name" value="GT18_cat"/>
</dbReference>
<evidence type="ECO:0000256" key="13">
    <source>
        <dbReference type="ARBA" id="ARBA00048243"/>
    </source>
</evidence>
<keyword evidence="8" id="KW-0735">Signal-anchor</keyword>
<keyword evidence="5" id="KW-0328">Glycosyltransferase</keyword>
<comment type="catalytic activity">
    <reaction evidence="13">
        <text>N(4)-{beta-D-GlcNAc-(1-&gt;2)-[beta-D-GlcNAc-(1-&gt;4)]-alpha-D-Man-(1-&gt;3)-[beta-D-GlcNAc-(1-&gt;2)-alpha-D-Man-(1-&gt;6)]-beta-D-Man-(1-&gt;4)-beta-D-GlcNAc-(1-&gt;4)-beta-D-GlcNAc}-L-asparaginyl-[protein] + UDP-N-acetyl-alpha-D-glucosamine = N(4)-{beta-D-GlcNAc-(1-&gt;2)-[beta-D-GlcNAc-(1-&gt;4)]-alpha-D-Man-(1-&gt;3)-[beta-D-GlcNAc-(1-&gt;2)-[beta-D-GlcNAc-(1-&gt;6)]-alpha-D-Man-(1-&gt;6)]-beta-D-Man-(1-&gt;4)-beta-D-GlcNAc-(1-&gt;4)-beta-D-GlcNAc}-L-asparaginyl-[protein] + UDP + H(+)</text>
        <dbReference type="Rhea" id="RHEA:16921"/>
        <dbReference type="Rhea" id="RHEA-COMP:14374"/>
        <dbReference type="Rhea" id="RHEA-COMP:14377"/>
        <dbReference type="ChEBI" id="CHEBI:15378"/>
        <dbReference type="ChEBI" id="CHEBI:57705"/>
        <dbReference type="ChEBI" id="CHEBI:58223"/>
        <dbReference type="ChEBI" id="CHEBI:139507"/>
        <dbReference type="ChEBI" id="CHEBI:139510"/>
        <dbReference type="EC" id="2.4.1.155"/>
    </reaction>
</comment>
<keyword evidence="16" id="KW-1185">Reference proteome</keyword>
<keyword evidence="10" id="KW-0333">Golgi apparatus</keyword>
<name>A0AAU9Y0J5_9CNID</name>
<evidence type="ECO:0000256" key="5">
    <source>
        <dbReference type="ARBA" id="ARBA00022676"/>
    </source>
</evidence>
<dbReference type="PANTHER" id="PTHR15075">
    <property type="entry name" value="ALPHA-MANNOSIDE BETA-1,6-N-ACETYLGLUCOSAMINYLTRANSFERASE"/>
    <property type="match status" value="1"/>
</dbReference>
<proteinExistence type="inferred from homology"/>
<dbReference type="GO" id="GO:0030144">
    <property type="term" value="F:alpha-1,6-mannosylglycoprotein 6-beta-N-acetylglucosaminyltransferase activity"/>
    <property type="evidence" value="ECO:0007669"/>
    <property type="project" value="UniProtKB-EC"/>
</dbReference>
<evidence type="ECO:0000313" key="16">
    <source>
        <dbReference type="Proteomes" id="UP001159428"/>
    </source>
</evidence>
<feature type="domain" description="Glycosyltransferase family 18 catalytic" evidence="14">
    <location>
        <begin position="128"/>
        <end position="682"/>
    </location>
</feature>
<evidence type="ECO:0000256" key="11">
    <source>
        <dbReference type="ARBA" id="ARBA00023136"/>
    </source>
</evidence>
<evidence type="ECO:0000256" key="8">
    <source>
        <dbReference type="ARBA" id="ARBA00022968"/>
    </source>
</evidence>
<evidence type="ECO:0000256" key="4">
    <source>
        <dbReference type="ARBA" id="ARBA00012671"/>
    </source>
</evidence>
<reference evidence="15 16" key="1">
    <citation type="submission" date="2022-05" db="EMBL/GenBank/DDBJ databases">
        <authorList>
            <consortium name="Genoscope - CEA"/>
            <person name="William W."/>
        </authorList>
    </citation>
    <scope>NUCLEOTIDE SEQUENCE [LARGE SCALE GENOMIC DNA]</scope>
</reference>
<evidence type="ECO:0000256" key="12">
    <source>
        <dbReference type="ARBA" id="ARBA00023180"/>
    </source>
</evidence>
<dbReference type="EMBL" id="CALNXJ010000080">
    <property type="protein sequence ID" value="CAH3161527.1"/>
    <property type="molecule type" value="Genomic_DNA"/>
</dbReference>
<dbReference type="Proteomes" id="UP001159428">
    <property type="component" value="Unassembled WGS sequence"/>
</dbReference>
<evidence type="ECO:0000256" key="3">
    <source>
        <dbReference type="ARBA" id="ARBA00007477"/>
    </source>
</evidence>
<comment type="pathway">
    <text evidence="2">Protein modification; protein glycosylation.</text>
</comment>
<keyword evidence="12" id="KW-0325">Glycoprotein</keyword>
<keyword evidence="7" id="KW-0812">Transmembrane</keyword>
<dbReference type="Pfam" id="PF15024">
    <property type="entry name" value="Glyco_transf_18"/>
    <property type="match status" value="1"/>
</dbReference>
<dbReference type="GO" id="GO:0000139">
    <property type="term" value="C:Golgi membrane"/>
    <property type="evidence" value="ECO:0007669"/>
    <property type="project" value="UniProtKB-SubCell"/>
</dbReference>
<evidence type="ECO:0000256" key="2">
    <source>
        <dbReference type="ARBA" id="ARBA00004922"/>
    </source>
</evidence>
<organism evidence="15 16">
    <name type="scientific">Pocillopora meandrina</name>
    <dbReference type="NCBI Taxonomy" id="46732"/>
    <lineage>
        <taxon>Eukaryota</taxon>
        <taxon>Metazoa</taxon>
        <taxon>Cnidaria</taxon>
        <taxon>Anthozoa</taxon>
        <taxon>Hexacorallia</taxon>
        <taxon>Scleractinia</taxon>
        <taxon>Astrocoeniina</taxon>
        <taxon>Pocilloporidae</taxon>
        <taxon>Pocillopora</taxon>
    </lineage>
</organism>
<evidence type="ECO:0000256" key="6">
    <source>
        <dbReference type="ARBA" id="ARBA00022679"/>
    </source>
</evidence>
<comment type="subcellular location">
    <subcellularLocation>
        <location evidence="1">Golgi apparatus membrane</location>
        <topology evidence="1">Single-pass type II membrane protein</topology>
    </subcellularLocation>
</comment>
<keyword evidence="6" id="KW-0808">Transferase</keyword>
<evidence type="ECO:0000256" key="7">
    <source>
        <dbReference type="ARBA" id="ARBA00022692"/>
    </source>
</evidence>
<keyword evidence="11" id="KW-0472">Membrane</keyword>